<evidence type="ECO:0000256" key="1">
    <source>
        <dbReference type="ARBA" id="ARBA00001933"/>
    </source>
</evidence>
<dbReference type="STRING" id="82801.SAMN04488506_0587"/>
<dbReference type="SUPFAM" id="SSF53383">
    <property type="entry name" value="PLP-dependent transferases"/>
    <property type="match status" value="1"/>
</dbReference>
<dbReference type="InterPro" id="IPR000192">
    <property type="entry name" value="Aminotrans_V_dom"/>
</dbReference>
<dbReference type="Gene3D" id="3.40.640.10">
    <property type="entry name" value="Type I PLP-dependent aspartate aminotransferase-like (Major domain)"/>
    <property type="match status" value="1"/>
</dbReference>
<keyword evidence="5" id="KW-0408">Iron</keyword>
<evidence type="ECO:0000313" key="9">
    <source>
        <dbReference type="EMBL" id="SFQ10919.1"/>
    </source>
</evidence>
<protein>
    <submittedName>
        <fullName evidence="9">Cysteine desulfurase</fullName>
    </submittedName>
</protein>
<dbReference type="GO" id="GO:0046872">
    <property type="term" value="F:metal ion binding"/>
    <property type="evidence" value="ECO:0007669"/>
    <property type="project" value="UniProtKB-KW"/>
</dbReference>
<keyword evidence="6" id="KW-0411">Iron-sulfur</keyword>
<evidence type="ECO:0000256" key="5">
    <source>
        <dbReference type="ARBA" id="ARBA00023004"/>
    </source>
</evidence>
<dbReference type="InterPro" id="IPR016454">
    <property type="entry name" value="Cysteine_dSase"/>
</dbReference>
<dbReference type="InterPro" id="IPR015422">
    <property type="entry name" value="PyrdxlP-dep_Trfase_small"/>
</dbReference>
<proteinExistence type="inferred from homology"/>
<comment type="similarity">
    <text evidence="2">Belongs to the class-V pyridoxal-phosphate-dependent aminotransferase family. NifS/IscS subfamily.</text>
</comment>
<evidence type="ECO:0000313" key="10">
    <source>
        <dbReference type="Proteomes" id="UP000199136"/>
    </source>
</evidence>
<evidence type="ECO:0000256" key="3">
    <source>
        <dbReference type="ARBA" id="ARBA00022723"/>
    </source>
</evidence>
<dbReference type="AlphaFoldDB" id="A0A1I5VTT9"/>
<evidence type="ECO:0000256" key="7">
    <source>
        <dbReference type="RuleBase" id="RU004504"/>
    </source>
</evidence>
<dbReference type="Gene3D" id="3.90.1150.10">
    <property type="entry name" value="Aspartate Aminotransferase, domain 1"/>
    <property type="match status" value="1"/>
</dbReference>
<reference evidence="9 10" key="1">
    <citation type="submission" date="2016-10" db="EMBL/GenBank/DDBJ databases">
        <authorList>
            <person name="de Groot N.N."/>
        </authorList>
    </citation>
    <scope>NUCLEOTIDE SEQUENCE [LARGE SCALE GENOMIC DNA]</scope>
    <source>
        <strain evidence="9 10">DSM 20581</strain>
    </source>
</reference>
<dbReference type="InterPro" id="IPR020578">
    <property type="entry name" value="Aminotrans_V_PyrdxlP_BS"/>
</dbReference>
<dbReference type="GO" id="GO:0051536">
    <property type="term" value="F:iron-sulfur cluster binding"/>
    <property type="evidence" value="ECO:0007669"/>
    <property type="project" value="UniProtKB-KW"/>
</dbReference>
<name>A0A1I5VTT9_9LACT</name>
<dbReference type="EMBL" id="FOXW01000002">
    <property type="protein sequence ID" value="SFQ10919.1"/>
    <property type="molecule type" value="Genomic_DNA"/>
</dbReference>
<dbReference type="RefSeq" id="WP_092479661.1">
    <property type="nucleotide sequence ID" value="NZ_FOXW01000002.1"/>
</dbReference>
<evidence type="ECO:0000256" key="6">
    <source>
        <dbReference type="ARBA" id="ARBA00023014"/>
    </source>
</evidence>
<dbReference type="Proteomes" id="UP000199136">
    <property type="component" value="Unassembled WGS sequence"/>
</dbReference>
<evidence type="ECO:0000256" key="4">
    <source>
        <dbReference type="ARBA" id="ARBA00022898"/>
    </source>
</evidence>
<dbReference type="FunFam" id="3.40.640.10:FF:000084">
    <property type="entry name" value="IscS-like cysteine desulfurase"/>
    <property type="match status" value="1"/>
</dbReference>
<keyword evidence="10" id="KW-1185">Reference proteome</keyword>
<organism evidence="9 10">
    <name type="scientific">Desemzia incerta</name>
    <dbReference type="NCBI Taxonomy" id="82801"/>
    <lineage>
        <taxon>Bacteria</taxon>
        <taxon>Bacillati</taxon>
        <taxon>Bacillota</taxon>
        <taxon>Bacilli</taxon>
        <taxon>Lactobacillales</taxon>
        <taxon>Carnobacteriaceae</taxon>
        <taxon>Desemzia</taxon>
    </lineage>
</organism>
<dbReference type="InterPro" id="IPR015424">
    <property type="entry name" value="PyrdxlP-dep_Trfase"/>
</dbReference>
<gene>
    <name evidence="9" type="ORF">SAMN04488506_0587</name>
</gene>
<keyword evidence="3" id="KW-0479">Metal-binding</keyword>
<dbReference type="PIRSF" id="PIRSF005572">
    <property type="entry name" value="NifS"/>
    <property type="match status" value="1"/>
</dbReference>
<sequence>MIYFDNSATTKVDDSVLETFVQVSQKMNGNPSSLHRLGDLADGLLQQSRKQIASLLKVKDSEIYFTSSGTEGDNWAIKGTAIEKMRYGKHLITTSVEHPAVKESMAQLEQLGFKVTYLPVDETGVVSVSDLRKALRPDTVLVSVMAVNNEVGSIQPIDEIGEVLREYPSIHFHVDAVQAVGKIPLDLSSSSRIDLATFSGHKFHGLKGTGFLYIKHGRKIAPLMSGGGQEGGRRNGTENVAGIAAMSRALRLLFDQQEQKTANQRLIRDYLMDELSKYPKVQLFSTKKGAPHIICFGLQGIRGEVSVHAFEKEDIFISTTSACSSRNKTTSSTLSAMGVPEKTATGAVRVSLTDTSTMEEARQFLTAFDALYQNFKDIK</sequence>
<dbReference type="PROSITE" id="PS00595">
    <property type="entry name" value="AA_TRANSFER_CLASS_5"/>
    <property type="match status" value="1"/>
</dbReference>
<evidence type="ECO:0000256" key="2">
    <source>
        <dbReference type="ARBA" id="ARBA00006490"/>
    </source>
</evidence>
<dbReference type="OrthoDB" id="9808002at2"/>
<dbReference type="PANTHER" id="PTHR11601">
    <property type="entry name" value="CYSTEINE DESULFURYLASE FAMILY MEMBER"/>
    <property type="match status" value="1"/>
</dbReference>
<keyword evidence="4" id="KW-0663">Pyridoxal phosphate</keyword>
<evidence type="ECO:0000259" key="8">
    <source>
        <dbReference type="Pfam" id="PF00266"/>
    </source>
</evidence>
<dbReference type="GO" id="GO:0031071">
    <property type="term" value="F:cysteine desulfurase activity"/>
    <property type="evidence" value="ECO:0007669"/>
    <property type="project" value="UniProtKB-ARBA"/>
</dbReference>
<dbReference type="Gene3D" id="1.10.260.50">
    <property type="match status" value="1"/>
</dbReference>
<accession>A0A1I5VTT9</accession>
<feature type="domain" description="Aminotransferase class V" evidence="8">
    <location>
        <begin position="2"/>
        <end position="363"/>
    </location>
</feature>
<dbReference type="Pfam" id="PF00266">
    <property type="entry name" value="Aminotran_5"/>
    <property type="match status" value="1"/>
</dbReference>
<comment type="cofactor">
    <cofactor evidence="1 7">
        <name>pyridoxal 5'-phosphate</name>
        <dbReference type="ChEBI" id="CHEBI:597326"/>
    </cofactor>
</comment>
<dbReference type="InterPro" id="IPR015421">
    <property type="entry name" value="PyrdxlP-dep_Trfase_major"/>
</dbReference>
<dbReference type="PANTHER" id="PTHR11601:SF50">
    <property type="entry name" value="CYSTEINE DESULFURASE ISCS 2-RELATED"/>
    <property type="match status" value="1"/>
</dbReference>